<dbReference type="GO" id="GO:0006355">
    <property type="term" value="P:regulation of DNA-templated transcription"/>
    <property type="evidence" value="ECO:0007669"/>
    <property type="project" value="InterPro"/>
</dbReference>
<proteinExistence type="predicted"/>
<dbReference type="EMBL" id="OIVN01006381">
    <property type="protein sequence ID" value="SPD31844.1"/>
    <property type="molecule type" value="Genomic_DNA"/>
</dbReference>
<protein>
    <submittedName>
        <fullName evidence="3">Uncharacterized protein</fullName>
    </submittedName>
</protein>
<dbReference type="Gene3D" id="1.20.1160.11">
    <property type="entry name" value="Paired amphipathic helix"/>
    <property type="match status" value="1"/>
</dbReference>
<name>A0A2N9J5F9_FAGSY</name>
<dbReference type="AlphaFoldDB" id="A0A2N9J5F9"/>
<gene>
    <name evidence="3" type="ORF">FSB_LOCUS59726</name>
</gene>
<keyword evidence="2" id="KW-0539">Nucleus</keyword>
<evidence type="ECO:0000256" key="2">
    <source>
        <dbReference type="ARBA" id="ARBA00023242"/>
    </source>
</evidence>
<dbReference type="InterPro" id="IPR036600">
    <property type="entry name" value="PAH_sf"/>
</dbReference>
<organism evidence="3">
    <name type="scientific">Fagus sylvatica</name>
    <name type="common">Beechnut</name>
    <dbReference type="NCBI Taxonomy" id="28930"/>
    <lineage>
        <taxon>Eukaryota</taxon>
        <taxon>Viridiplantae</taxon>
        <taxon>Streptophyta</taxon>
        <taxon>Embryophyta</taxon>
        <taxon>Tracheophyta</taxon>
        <taxon>Spermatophyta</taxon>
        <taxon>Magnoliopsida</taxon>
        <taxon>eudicotyledons</taxon>
        <taxon>Gunneridae</taxon>
        <taxon>Pentapetalae</taxon>
        <taxon>rosids</taxon>
        <taxon>fabids</taxon>
        <taxon>Fagales</taxon>
        <taxon>Fagaceae</taxon>
        <taxon>Fagus</taxon>
    </lineage>
</organism>
<dbReference type="GO" id="GO:0005634">
    <property type="term" value="C:nucleus"/>
    <property type="evidence" value="ECO:0007669"/>
    <property type="project" value="UniProtKB-SubCell"/>
</dbReference>
<sequence length="97" mass="11127">MNSNNNEEGVVSCVVRGVDLFKKIEEGLSSDEAYQEFLSLFHKHTCGEIQLEPVLACILRCSDPGLVDEFRDFVQFCQTKMKKETVEEEQKKKHDSI</sequence>
<comment type="subcellular location">
    <subcellularLocation>
        <location evidence="1">Nucleus</location>
    </subcellularLocation>
</comment>
<evidence type="ECO:0000313" key="3">
    <source>
        <dbReference type="EMBL" id="SPD31844.1"/>
    </source>
</evidence>
<evidence type="ECO:0000256" key="1">
    <source>
        <dbReference type="ARBA" id="ARBA00004123"/>
    </source>
</evidence>
<reference evidence="3" key="1">
    <citation type="submission" date="2018-02" db="EMBL/GenBank/DDBJ databases">
        <authorList>
            <person name="Cohen D.B."/>
            <person name="Kent A.D."/>
        </authorList>
    </citation>
    <scope>NUCLEOTIDE SEQUENCE</scope>
</reference>
<accession>A0A2N9J5F9</accession>